<protein>
    <submittedName>
        <fullName evidence="1">Uncharacterized protein</fullName>
    </submittedName>
</protein>
<sequence>MVPVVGWLARGGKAAKAAKAAKKFDKLKDAYDRYKAGTSPPARSP</sequence>
<dbReference type="AlphaFoldDB" id="A0A931DG89"/>
<evidence type="ECO:0000313" key="2">
    <source>
        <dbReference type="Proteomes" id="UP000614047"/>
    </source>
</evidence>
<reference evidence="1" key="1">
    <citation type="submission" date="2020-11" db="EMBL/GenBank/DDBJ databases">
        <title>Sequencing the genomes of 1000 actinobacteria strains.</title>
        <authorList>
            <person name="Klenk H.-P."/>
        </authorList>
    </citation>
    <scope>NUCLEOTIDE SEQUENCE</scope>
    <source>
        <strain evidence="1">DSM 43175</strain>
    </source>
</reference>
<dbReference type="RefSeq" id="WP_197009331.1">
    <property type="nucleotide sequence ID" value="NZ_BAABES010000013.1"/>
</dbReference>
<name>A0A931DG89_9ACTN</name>
<dbReference type="Proteomes" id="UP000614047">
    <property type="component" value="Unassembled WGS sequence"/>
</dbReference>
<gene>
    <name evidence="1" type="ORF">IW256_000423</name>
</gene>
<evidence type="ECO:0000313" key="1">
    <source>
        <dbReference type="EMBL" id="MBG6086310.1"/>
    </source>
</evidence>
<accession>A0A931DG89</accession>
<proteinExistence type="predicted"/>
<comment type="caution">
    <text evidence="1">The sequence shown here is derived from an EMBL/GenBank/DDBJ whole genome shotgun (WGS) entry which is preliminary data.</text>
</comment>
<dbReference type="EMBL" id="JADOUA010000001">
    <property type="protein sequence ID" value="MBG6086310.1"/>
    <property type="molecule type" value="Genomic_DNA"/>
</dbReference>
<keyword evidence="2" id="KW-1185">Reference proteome</keyword>
<organism evidence="1 2">
    <name type="scientific">Actinomadura viridis</name>
    <dbReference type="NCBI Taxonomy" id="58110"/>
    <lineage>
        <taxon>Bacteria</taxon>
        <taxon>Bacillati</taxon>
        <taxon>Actinomycetota</taxon>
        <taxon>Actinomycetes</taxon>
        <taxon>Streptosporangiales</taxon>
        <taxon>Thermomonosporaceae</taxon>
        <taxon>Actinomadura</taxon>
    </lineage>
</organism>